<dbReference type="GO" id="GO:0005829">
    <property type="term" value="C:cytosol"/>
    <property type="evidence" value="ECO:0007669"/>
    <property type="project" value="TreeGrafter"/>
</dbReference>
<dbReference type="InterPro" id="IPR036249">
    <property type="entry name" value="Thioredoxin-like_sf"/>
</dbReference>
<dbReference type="Gene3D" id="3.40.30.10">
    <property type="entry name" value="Glutaredoxin"/>
    <property type="match status" value="1"/>
</dbReference>
<protein>
    <recommendedName>
        <fullName evidence="3">Alkyl hydroperoxide reductase C</fullName>
        <ecNumber evidence="2">1.11.1.26</ecNumber>
    </recommendedName>
    <alternativeName>
        <fullName evidence="8">Peroxiredoxin</fullName>
    </alternativeName>
</protein>
<evidence type="ECO:0000256" key="5">
    <source>
        <dbReference type="ARBA" id="ARBA00022862"/>
    </source>
</evidence>
<evidence type="ECO:0000256" key="7">
    <source>
        <dbReference type="ARBA" id="ARBA00023284"/>
    </source>
</evidence>
<gene>
    <name evidence="11" type="ORF">C7450_110234</name>
</gene>
<comment type="caution">
    <text evidence="11">The sequence shown here is derived from an EMBL/GenBank/DDBJ whole genome shotgun (WGS) entry which is preliminary data.</text>
</comment>
<evidence type="ECO:0000256" key="6">
    <source>
        <dbReference type="ARBA" id="ARBA00023002"/>
    </source>
</evidence>
<keyword evidence="7" id="KW-0676">Redox-active center</keyword>
<dbReference type="EC" id="1.11.1.26" evidence="2"/>
<dbReference type="GO" id="GO:0045454">
    <property type="term" value="P:cell redox homeostasis"/>
    <property type="evidence" value="ECO:0007669"/>
    <property type="project" value="TreeGrafter"/>
</dbReference>
<dbReference type="GO" id="GO:0042744">
    <property type="term" value="P:hydrogen peroxide catabolic process"/>
    <property type="evidence" value="ECO:0007669"/>
    <property type="project" value="TreeGrafter"/>
</dbReference>
<reference evidence="11 12" key="1">
    <citation type="submission" date="2018-05" db="EMBL/GenBank/DDBJ databases">
        <title>Genomic Encyclopedia of Type Strains, Phase IV (KMG-IV): sequencing the most valuable type-strain genomes for metagenomic binning, comparative biology and taxonomic classification.</title>
        <authorList>
            <person name="Goeker M."/>
        </authorList>
    </citation>
    <scope>NUCLEOTIDE SEQUENCE [LARGE SCALE GENOMIC DNA]</scope>
    <source>
        <strain evidence="11 12">DSM 6462</strain>
    </source>
</reference>
<accession>A0A2V3U0W7</accession>
<dbReference type="GO" id="GO:0008379">
    <property type="term" value="F:thioredoxin peroxidase activity"/>
    <property type="evidence" value="ECO:0007669"/>
    <property type="project" value="TreeGrafter"/>
</dbReference>
<dbReference type="AlphaFoldDB" id="A0A2V3U0W7"/>
<evidence type="ECO:0000259" key="10">
    <source>
        <dbReference type="Pfam" id="PF00578"/>
    </source>
</evidence>
<dbReference type="InterPro" id="IPR050217">
    <property type="entry name" value="Peroxiredoxin"/>
</dbReference>
<keyword evidence="12" id="KW-1185">Reference proteome</keyword>
<dbReference type="Pfam" id="PF00578">
    <property type="entry name" value="AhpC-TSA"/>
    <property type="match status" value="1"/>
</dbReference>
<comment type="catalytic activity">
    <reaction evidence="9">
        <text>a hydroperoxide + NADH + H(+) = an alcohol + NAD(+) + H2O</text>
        <dbReference type="Rhea" id="RHEA:62628"/>
        <dbReference type="ChEBI" id="CHEBI:15377"/>
        <dbReference type="ChEBI" id="CHEBI:15378"/>
        <dbReference type="ChEBI" id="CHEBI:30879"/>
        <dbReference type="ChEBI" id="CHEBI:35924"/>
        <dbReference type="ChEBI" id="CHEBI:57540"/>
        <dbReference type="ChEBI" id="CHEBI:57945"/>
        <dbReference type="EC" id="1.11.1.26"/>
    </reaction>
</comment>
<keyword evidence="4" id="KW-0575">Peroxidase</keyword>
<dbReference type="GO" id="GO:0006979">
    <property type="term" value="P:response to oxidative stress"/>
    <property type="evidence" value="ECO:0007669"/>
    <property type="project" value="TreeGrafter"/>
</dbReference>
<evidence type="ECO:0000256" key="3">
    <source>
        <dbReference type="ARBA" id="ARBA00017462"/>
    </source>
</evidence>
<dbReference type="InterPro" id="IPR000866">
    <property type="entry name" value="AhpC/TSA"/>
</dbReference>
<organism evidence="11 12">
    <name type="scientific">Chelatococcus asaccharovorans</name>
    <dbReference type="NCBI Taxonomy" id="28210"/>
    <lineage>
        <taxon>Bacteria</taxon>
        <taxon>Pseudomonadati</taxon>
        <taxon>Pseudomonadota</taxon>
        <taxon>Alphaproteobacteria</taxon>
        <taxon>Hyphomicrobiales</taxon>
        <taxon>Chelatococcaceae</taxon>
        <taxon>Chelatococcus</taxon>
    </lineage>
</organism>
<dbReference type="PANTHER" id="PTHR10681:SF121">
    <property type="entry name" value="ALKYL HYDROPEROXIDE REDUCTASE C"/>
    <property type="match status" value="1"/>
</dbReference>
<dbReference type="PANTHER" id="PTHR10681">
    <property type="entry name" value="THIOREDOXIN PEROXIDASE"/>
    <property type="match status" value="1"/>
</dbReference>
<feature type="domain" description="Alkyl hydroperoxide reductase subunit C/ Thiol specific antioxidant" evidence="10">
    <location>
        <begin position="2"/>
        <end position="56"/>
    </location>
</feature>
<dbReference type="GO" id="GO:0033554">
    <property type="term" value="P:cellular response to stress"/>
    <property type="evidence" value="ECO:0007669"/>
    <property type="project" value="TreeGrafter"/>
</dbReference>
<evidence type="ECO:0000256" key="2">
    <source>
        <dbReference type="ARBA" id="ARBA00013021"/>
    </source>
</evidence>
<comment type="subunit">
    <text evidence="1">Homodimer; disulfide-linked, upon oxidation. 5 homodimers assemble to form a ring-like decamer.</text>
</comment>
<dbReference type="SUPFAM" id="SSF52833">
    <property type="entry name" value="Thioredoxin-like"/>
    <property type="match status" value="1"/>
</dbReference>
<proteinExistence type="predicted"/>
<dbReference type="Proteomes" id="UP000248021">
    <property type="component" value="Unassembled WGS sequence"/>
</dbReference>
<keyword evidence="6" id="KW-0560">Oxidoreductase</keyword>
<dbReference type="EMBL" id="QJJK01000010">
    <property type="protein sequence ID" value="PXW55295.1"/>
    <property type="molecule type" value="Genomic_DNA"/>
</dbReference>
<evidence type="ECO:0000256" key="9">
    <source>
        <dbReference type="ARBA" id="ARBA00047572"/>
    </source>
</evidence>
<evidence type="ECO:0000256" key="4">
    <source>
        <dbReference type="ARBA" id="ARBA00022559"/>
    </source>
</evidence>
<evidence type="ECO:0000256" key="8">
    <source>
        <dbReference type="ARBA" id="ARBA00032077"/>
    </source>
</evidence>
<dbReference type="GO" id="GO:0102039">
    <property type="term" value="F:NADH-dependent peroxiredoxin activity"/>
    <property type="evidence" value="ECO:0007669"/>
    <property type="project" value="UniProtKB-EC"/>
</dbReference>
<sequence length="70" mass="7842">MHLAWRQNHEGLRDLSLPMLAEIKRELSMALGVLHPEKGVALRATFIVDPQGIIRFVSANVTCSPFSCRL</sequence>
<keyword evidence="5" id="KW-0049">Antioxidant</keyword>
<evidence type="ECO:0000256" key="1">
    <source>
        <dbReference type="ARBA" id="ARBA00011654"/>
    </source>
</evidence>
<name>A0A2V3U0W7_9HYPH</name>
<evidence type="ECO:0000313" key="11">
    <source>
        <dbReference type="EMBL" id="PXW55295.1"/>
    </source>
</evidence>
<evidence type="ECO:0000313" key="12">
    <source>
        <dbReference type="Proteomes" id="UP000248021"/>
    </source>
</evidence>